<keyword evidence="1 5" id="KW-0963">Cytoplasm</keyword>
<evidence type="ECO:0000256" key="2">
    <source>
        <dbReference type="ARBA" id="ARBA00022500"/>
    </source>
</evidence>
<dbReference type="Gene3D" id="3.40.50.2300">
    <property type="match status" value="1"/>
</dbReference>
<dbReference type="GO" id="GO:0000156">
    <property type="term" value="F:phosphorelay response regulator activity"/>
    <property type="evidence" value="ECO:0007669"/>
    <property type="project" value="InterPro"/>
</dbReference>
<comment type="catalytic activity">
    <reaction evidence="5">
        <text>L-glutaminyl-[protein] + H2O = L-glutamyl-[protein] + NH4(+)</text>
        <dbReference type="Rhea" id="RHEA:16441"/>
        <dbReference type="Rhea" id="RHEA-COMP:10207"/>
        <dbReference type="Rhea" id="RHEA-COMP:10208"/>
        <dbReference type="ChEBI" id="CHEBI:15377"/>
        <dbReference type="ChEBI" id="CHEBI:28938"/>
        <dbReference type="ChEBI" id="CHEBI:29973"/>
        <dbReference type="ChEBI" id="CHEBI:30011"/>
        <dbReference type="EC" id="3.5.1.44"/>
    </reaction>
</comment>
<keyword evidence="3 5" id="KW-0378">Hydrolase</keyword>
<dbReference type="EC" id="3.5.1.44" evidence="5"/>
<dbReference type="Pfam" id="PF00072">
    <property type="entry name" value="Response_reg"/>
    <property type="match status" value="1"/>
</dbReference>
<comment type="domain">
    <text evidence="5">Contains a C-terminal catalytic domain, and an N-terminal region which modulates catalytic activity.</text>
</comment>
<dbReference type="SUPFAM" id="SSF52738">
    <property type="entry name" value="Methylesterase CheB, C-terminal domain"/>
    <property type="match status" value="1"/>
</dbReference>
<feature type="active site" evidence="5 6">
    <location>
        <position position="175"/>
    </location>
</feature>
<comment type="caution">
    <text evidence="11">The sequence shown here is derived from an EMBL/GenBank/DDBJ whole genome shotgun (WGS) entry which is preliminary data.</text>
</comment>
<dbReference type="InterPro" id="IPR035909">
    <property type="entry name" value="CheB_C"/>
</dbReference>
<keyword evidence="2 5" id="KW-0145">Chemotaxis</keyword>
<proteinExistence type="inferred from homology"/>
<comment type="similarity">
    <text evidence="5">Belongs to the CheB family.</text>
</comment>
<dbReference type="EMBL" id="JACIEK010000011">
    <property type="protein sequence ID" value="MBB3999637.1"/>
    <property type="molecule type" value="Genomic_DNA"/>
</dbReference>
<evidence type="ECO:0000256" key="4">
    <source>
        <dbReference type="ARBA" id="ARBA00048267"/>
    </source>
</evidence>
<dbReference type="GO" id="GO:0050568">
    <property type="term" value="F:protein-glutamine glutaminase activity"/>
    <property type="evidence" value="ECO:0007669"/>
    <property type="project" value="UniProtKB-UniRule"/>
</dbReference>
<comment type="catalytic activity">
    <reaction evidence="4 5">
        <text>[protein]-L-glutamate 5-O-methyl ester + H2O = L-glutamyl-[protein] + methanol + H(+)</text>
        <dbReference type="Rhea" id="RHEA:23236"/>
        <dbReference type="Rhea" id="RHEA-COMP:10208"/>
        <dbReference type="Rhea" id="RHEA-COMP:10311"/>
        <dbReference type="ChEBI" id="CHEBI:15377"/>
        <dbReference type="ChEBI" id="CHEBI:15378"/>
        <dbReference type="ChEBI" id="CHEBI:17790"/>
        <dbReference type="ChEBI" id="CHEBI:29973"/>
        <dbReference type="ChEBI" id="CHEBI:82795"/>
        <dbReference type="EC" id="3.1.1.61"/>
    </reaction>
</comment>
<dbReference type="InterPro" id="IPR011006">
    <property type="entry name" value="CheY-like_superfamily"/>
</dbReference>
<evidence type="ECO:0000313" key="12">
    <source>
        <dbReference type="Proteomes" id="UP000542776"/>
    </source>
</evidence>
<dbReference type="EC" id="3.1.1.61" evidence="5"/>
<dbReference type="NCBIfam" id="NF001965">
    <property type="entry name" value="PRK00742.1"/>
    <property type="match status" value="1"/>
</dbReference>
<dbReference type="InterPro" id="IPR008248">
    <property type="entry name" value="CheB-like"/>
</dbReference>
<comment type="function">
    <text evidence="5">Involved in chemotaxis. Part of a chemotaxis signal transduction system that modulates chemotaxis in response to various stimuli. Catalyzes the demethylation of specific methylglutamate residues introduced into the chemoreceptors (methyl-accepting chemotaxis proteins or MCP) by CheR. Also mediates the irreversible deamidation of specific glutamine residues to glutamic acid.</text>
</comment>
<evidence type="ECO:0000256" key="7">
    <source>
        <dbReference type="PROSITE-ProRule" id="PRU00169"/>
    </source>
</evidence>
<dbReference type="InterPro" id="IPR000673">
    <property type="entry name" value="Sig_transdc_resp-reg_Me-estase"/>
</dbReference>
<dbReference type="PANTHER" id="PTHR42872:SF6">
    <property type="entry name" value="PROTEIN-GLUTAMATE METHYLESTERASE_PROTEIN-GLUTAMINE GLUTAMINASE"/>
    <property type="match status" value="1"/>
</dbReference>
<dbReference type="CDD" id="cd16432">
    <property type="entry name" value="CheB_Rec"/>
    <property type="match status" value="1"/>
</dbReference>
<reference evidence="11 12" key="1">
    <citation type="submission" date="2020-08" db="EMBL/GenBank/DDBJ databases">
        <title>Genomic Encyclopedia of Type Strains, Phase IV (KMG-IV): sequencing the most valuable type-strain genomes for metagenomic binning, comparative biology and taxonomic classification.</title>
        <authorList>
            <person name="Goeker M."/>
        </authorList>
    </citation>
    <scope>NUCLEOTIDE SEQUENCE [LARGE SCALE GENOMIC DNA]</scope>
    <source>
        <strain evidence="11 12">DSM 102238</strain>
    </source>
</reference>
<evidence type="ECO:0000313" key="11">
    <source>
        <dbReference type="EMBL" id="MBB3999637.1"/>
    </source>
</evidence>
<sequence>MSPTRVLIIDDSPTMRLLIGRALREAGDIEIVGEAGDAFEARKQIKMLDPDVVTLDVEMPGMRGIDFLEKIMRLRPMPVVMVSSQTGPGTSAAIEALAIGAFDCFAKPRRANDDAFNALAGTVRLAAQSRHRLAAVSARRNDALAAPPKRTGAASAGTAHAPGRRRPAAIGIGASTGGIEALTALFADWPPDCPPTFVVQHLPAGFTRGFAQRLARSSPVRVVEAEDGMPIETGTVYLAPGGIRHLMVVGASPVCSLVEAAPVSGHRPSVDVLLHSLARRFGKSTLGIVLTGMGSDGAHGALEIRKSGGWTIGQNEQSSLVYGMPKAAFNLGAIDEQLALESISNAAFGA</sequence>
<dbReference type="Proteomes" id="UP000542776">
    <property type="component" value="Unassembled WGS sequence"/>
</dbReference>
<dbReference type="SUPFAM" id="SSF52172">
    <property type="entry name" value="CheY-like"/>
    <property type="match status" value="1"/>
</dbReference>
<feature type="domain" description="CheB-type methylesterase" evidence="10">
    <location>
        <begin position="162"/>
        <end position="350"/>
    </location>
</feature>
<protein>
    <recommendedName>
        <fullName evidence="5">Protein-glutamate methylesterase/protein-glutamine glutaminase</fullName>
        <ecNumber evidence="5">3.1.1.61</ecNumber>
        <ecNumber evidence="5">3.5.1.44</ecNumber>
    </recommendedName>
</protein>
<evidence type="ECO:0000259" key="10">
    <source>
        <dbReference type="PROSITE" id="PS50122"/>
    </source>
</evidence>
<evidence type="ECO:0000256" key="8">
    <source>
        <dbReference type="SAM" id="MobiDB-lite"/>
    </source>
</evidence>
<evidence type="ECO:0000256" key="5">
    <source>
        <dbReference type="HAMAP-Rule" id="MF_00099"/>
    </source>
</evidence>
<dbReference type="HAMAP" id="MF_00099">
    <property type="entry name" value="CheB_chemtxs"/>
    <property type="match status" value="1"/>
</dbReference>
<dbReference type="PANTHER" id="PTHR42872">
    <property type="entry name" value="PROTEIN-GLUTAMATE METHYLESTERASE/PROTEIN-GLUTAMINE GLUTAMINASE"/>
    <property type="match status" value="1"/>
</dbReference>
<keyword evidence="12" id="KW-1185">Reference proteome</keyword>
<feature type="region of interest" description="Disordered" evidence="8">
    <location>
        <begin position="138"/>
        <end position="165"/>
    </location>
</feature>
<dbReference type="Gene3D" id="3.40.50.180">
    <property type="entry name" value="Methylesterase CheB, C-terminal domain"/>
    <property type="match status" value="1"/>
</dbReference>
<evidence type="ECO:0000256" key="1">
    <source>
        <dbReference type="ARBA" id="ARBA00022490"/>
    </source>
</evidence>
<dbReference type="AlphaFoldDB" id="A0A7W6H6T1"/>
<dbReference type="InterPro" id="IPR001789">
    <property type="entry name" value="Sig_transdc_resp-reg_receiver"/>
</dbReference>
<dbReference type="Pfam" id="PF01339">
    <property type="entry name" value="CheB_methylest"/>
    <property type="match status" value="1"/>
</dbReference>
<feature type="active site" evidence="5 6">
    <location>
        <position position="201"/>
    </location>
</feature>
<dbReference type="GO" id="GO:0006935">
    <property type="term" value="P:chemotaxis"/>
    <property type="evidence" value="ECO:0007669"/>
    <property type="project" value="UniProtKB-UniRule"/>
</dbReference>
<dbReference type="GO" id="GO:0008984">
    <property type="term" value="F:protein-glutamate methylesterase activity"/>
    <property type="evidence" value="ECO:0007669"/>
    <property type="project" value="UniProtKB-UniRule"/>
</dbReference>
<dbReference type="GO" id="GO:0005737">
    <property type="term" value="C:cytoplasm"/>
    <property type="evidence" value="ECO:0007669"/>
    <property type="project" value="UniProtKB-SubCell"/>
</dbReference>
<dbReference type="RefSeq" id="WP_183201183.1">
    <property type="nucleotide sequence ID" value="NZ_JACIEK010000011.1"/>
</dbReference>
<name>A0A7W6H6T1_9HYPH</name>
<feature type="active site" evidence="5 6">
    <location>
        <position position="296"/>
    </location>
</feature>
<evidence type="ECO:0000259" key="9">
    <source>
        <dbReference type="PROSITE" id="PS50110"/>
    </source>
</evidence>
<dbReference type="PIRSF" id="PIRSF000876">
    <property type="entry name" value="RR_chemtxs_CheB"/>
    <property type="match status" value="1"/>
</dbReference>
<dbReference type="CDD" id="cd17541">
    <property type="entry name" value="REC_CheB-like"/>
    <property type="match status" value="1"/>
</dbReference>
<dbReference type="PROSITE" id="PS50110">
    <property type="entry name" value="RESPONSE_REGULATORY"/>
    <property type="match status" value="1"/>
</dbReference>
<dbReference type="SMART" id="SM00448">
    <property type="entry name" value="REC"/>
    <property type="match status" value="1"/>
</dbReference>
<feature type="domain" description="Response regulatory" evidence="9">
    <location>
        <begin position="5"/>
        <end position="122"/>
    </location>
</feature>
<comment type="PTM">
    <text evidence="5">Phosphorylated by CheA. Phosphorylation of the N-terminal regulatory domain activates the methylesterase activity.</text>
</comment>
<evidence type="ECO:0000256" key="3">
    <source>
        <dbReference type="ARBA" id="ARBA00022801"/>
    </source>
</evidence>
<gene>
    <name evidence="5" type="primary">cheB</name>
    <name evidence="11" type="ORF">GGR04_003507</name>
</gene>
<evidence type="ECO:0000256" key="6">
    <source>
        <dbReference type="PROSITE-ProRule" id="PRU00050"/>
    </source>
</evidence>
<dbReference type="PROSITE" id="PS50122">
    <property type="entry name" value="CHEB"/>
    <property type="match status" value="1"/>
</dbReference>
<organism evidence="11 12">
    <name type="scientific">Aureimonas pseudogalii</name>
    <dbReference type="NCBI Taxonomy" id="1744844"/>
    <lineage>
        <taxon>Bacteria</taxon>
        <taxon>Pseudomonadati</taxon>
        <taxon>Pseudomonadota</taxon>
        <taxon>Alphaproteobacteria</taxon>
        <taxon>Hyphomicrobiales</taxon>
        <taxon>Aurantimonadaceae</taxon>
        <taxon>Aureimonas</taxon>
    </lineage>
</organism>
<keyword evidence="5 7" id="KW-0597">Phosphoprotein</keyword>
<comment type="subcellular location">
    <subcellularLocation>
        <location evidence="5">Cytoplasm</location>
    </subcellularLocation>
</comment>
<feature type="modified residue" description="4-aspartylphosphate" evidence="5 7">
    <location>
        <position position="56"/>
    </location>
</feature>
<accession>A0A7W6H6T1</accession>